<protein>
    <submittedName>
        <fullName evidence="1">Uncharacterized protein</fullName>
    </submittedName>
</protein>
<reference evidence="1" key="1">
    <citation type="journal article" date="2020" name="mSystems">
        <title>Genome- and Community-Level Interaction Insights into Carbon Utilization and Element Cycling Functions of Hydrothermarchaeota in Hydrothermal Sediment.</title>
        <authorList>
            <person name="Zhou Z."/>
            <person name="Liu Y."/>
            <person name="Xu W."/>
            <person name="Pan J."/>
            <person name="Luo Z.H."/>
            <person name="Li M."/>
        </authorList>
    </citation>
    <scope>NUCLEOTIDE SEQUENCE [LARGE SCALE GENOMIC DNA]</scope>
    <source>
        <strain evidence="1">SpSt-721</strain>
    </source>
</reference>
<evidence type="ECO:0000313" key="1">
    <source>
        <dbReference type="EMBL" id="HGV66963.1"/>
    </source>
</evidence>
<proteinExistence type="predicted"/>
<comment type="caution">
    <text evidence="1">The sequence shown here is derived from an EMBL/GenBank/DDBJ whole genome shotgun (WGS) entry which is preliminary data.</text>
</comment>
<dbReference type="EMBL" id="DTET01000207">
    <property type="protein sequence ID" value="HGV66963.1"/>
    <property type="molecule type" value="Genomic_DNA"/>
</dbReference>
<dbReference type="AlphaFoldDB" id="A0A7J3QFL1"/>
<sequence length="165" mass="18962">MTNLVKDLNILIDDTMICALLLNEKNVYEEDLKCIPEALHSIYKISFMLGIKMRYSTVNMVLNYVKSLNELREMDVEEIIILLKELISNSNDIEKLYKISQKILKIIIGKEINITINPLDSIELSLTALYAMFLSSLNKLNSSETYMYTIPTISMQQTSIETITI</sequence>
<organism evidence="1">
    <name type="scientific">Ignisphaera aggregans</name>
    <dbReference type="NCBI Taxonomy" id="334771"/>
    <lineage>
        <taxon>Archaea</taxon>
        <taxon>Thermoproteota</taxon>
        <taxon>Thermoprotei</taxon>
        <taxon>Desulfurococcales</taxon>
        <taxon>Desulfurococcaceae</taxon>
        <taxon>Ignisphaera</taxon>
    </lineage>
</organism>
<name>A0A7J3QFL1_9CREN</name>
<accession>A0A7J3QFL1</accession>
<gene>
    <name evidence="1" type="ORF">ENV02_04015</name>
</gene>